<organism evidence="18">
    <name type="scientific">Eucalyptus grandis</name>
    <name type="common">Flooded gum</name>
    <dbReference type="NCBI Taxonomy" id="71139"/>
    <lineage>
        <taxon>Eukaryota</taxon>
        <taxon>Viridiplantae</taxon>
        <taxon>Streptophyta</taxon>
        <taxon>Embryophyta</taxon>
        <taxon>Tracheophyta</taxon>
        <taxon>Spermatophyta</taxon>
        <taxon>Magnoliopsida</taxon>
        <taxon>eudicotyledons</taxon>
        <taxon>Gunneridae</taxon>
        <taxon>Pentapetalae</taxon>
        <taxon>rosids</taxon>
        <taxon>malvids</taxon>
        <taxon>Myrtales</taxon>
        <taxon>Myrtaceae</taxon>
        <taxon>Myrtoideae</taxon>
        <taxon>Eucalypteae</taxon>
        <taxon>Eucalyptus</taxon>
    </lineage>
</organism>
<dbReference type="OrthoDB" id="941679at2759"/>
<keyword evidence="13" id="KW-0449">Lipoprotein</keyword>
<dbReference type="SUPFAM" id="SSF51445">
    <property type="entry name" value="(Trans)glycosidases"/>
    <property type="match status" value="1"/>
</dbReference>
<evidence type="ECO:0000256" key="10">
    <source>
        <dbReference type="ARBA" id="ARBA00023136"/>
    </source>
</evidence>
<dbReference type="Pfam" id="PF00332">
    <property type="entry name" value="Glyco_hydro_17"/>
    <property type="match status" value="1"/>
</dbReference>
<dbReference type="GO" id="GO:0005886">
    <property type="term" value="C:plasma membrane"/>
    <property type="evidence" value="ECO:0000318"/>
    <property type="project" value="GO_Central"/>
</dbReference>
<dbReference type="AlphaFoldDB" id="A0A059DA40"/>
<name>A0A059DA40_EUCGR</name>
<dbReference type="GO" id="GO:0009506">
    <property type="term" value="C:plasmodesma"/>
    <property type="evidence" value="ECO:0007669"/>
    <property type="project" value="UniProtKB-ARBA"/>
</dbReference>
<proteinExistence type="inferred from homology"/>
<evidence type="ECO:0000256" key="4">
    <source>
        <dbReference type="ARBA" id="ARBA00012780"/>
    </source>
</evidence>
<dbReference type="KEGG" id="egr:104433781"/>
<dbReference type="FunCoup" id="A0A059DA40">
    <property type="interactions" value="251"/>
</dbReference>
<evidence type="ECO:0000256" key="12">
    <source>
        <dbReference type="ARBA" id="ARBA00023180"/>
    </source>
</evidence>
<dbReference type="EC" id="3.2.1.39" evidence="4"/>
<keyword evidence="12" id="KW-0325">Glycoprotein</keyword>
<dbReference type="PANTHER" id="PTHR32227">
    <property type="entry name" value="GLUCAN ENDO-1,3-BETA-GLUCOSIDASE BG1-RELATED-RELATED"/>
    <property type="match status" value="1"/>
</dbReference>
<evidence type="ECO:0000256" key="13">
    <source>
        <dbReference type="ARBA" id="ARBA00023288"/>
    </source>
</evidence>
<evidence type="ECO:0000256" key="11">
    <source>
        <dbReference type="ARBA" id="ARBA00023157"/>
    </source>
</evidence>
<dbReference type="SMART" id="SM00768">
    <property type="entry name" value="X8"/>
    <property type="match status" value="1"/>
</dbReference>
<evidence type="ECO:0000256" key="14">
    <source>
        <dbReference type="ARBA" id="ARBA00023295"/>
    </source>
</evidence>
<dbReference type="GO" id="GO:0005975">
    <property type="term" value="P:carbohydrate metabolic process"/>
    <property type="evidence" value="ECO:0007669"/>
    <property type="project" value="InterPro"/>
</dbReference>
<feature type="chain" id="PRO_5001570090" description="glucan endo-1,3-beta-D-glucosidase" evidence="16">
    <location>
        <begin position="24"/>
        <end position="495"/>
    </location>
</feature>
<dbReference type="eggNOG" id="ENOG502QS8U">
    <property type="taxonomic scope" value="Eukaryota"/>
</dbReference>
<evidence type="ECO:0000256" key="1">
    <source>
        <dbReference type="ARBA" id="ARBA00000382"/>
    </source>
</evidence>
<gene>
    <name evidence="18" type="ORF">EUGRSUZ_B03614</name>
</gene>
<protein>
    <recommendedName>
        <fullName evidence="4">glucan endo-1,3-beta-D-glucosidase</fullName>
        <ecNumber evidence="4">3.2.1.39</ecNumber>
    </recommendedName>
</protein>
<comment type="catalytic activity">
    <reaction evidence="1">
        <text>Hydrolysis of (1-&gt;3)-beta-D-glucosidic linkages in (1-&gt;3)-beta-D-glucans.</text>
        <dbReference type="EC" id="3.2.1.39"/>
    </reaction>
</comment>
<keyword evidence="6" id="KW-0336">GPI-anchor</keyword>
<evidence type="ECO:0000256" key="15">
    <source>
        <dbReference type="RuleBase" id="RU004335"/>
    </source>
</evidence>
<evidence type="ECO:0000256" key="6">
    <source>
        <dbReference type="ARBA" id="ARBA00022622"/>
    </source>
</evidence>
<accession>A0A059DA40</accession>
<dbReference type="FunFam" id="1.20.58.1040:FF:000001">
    <property type="entry name" value="Glucan endo-1,3-beta-glucosidase 4"/>
    <property type="match status" value="1"/>
</dbReference>
<dbReference type="Gene3D" id="3.20.20.80">
    <property type="entry name" value="Glycosidases"/>
    <property type="match status" value="1"/>
</dbReference>
<dbReference type="Gramene" id="KCW87080">
    <property type="protein sequence ID" value="KCW87080"/>
    <property type="gene ID" value="EUGRSUZ_B03614"/>
</dbReference>
<reference evidence="18" key="1">
    <citation type="submission" date="2013-07" db="EMBL/GenBank/DDBJ databases">
        <title>The genome of Eucalyptus grandis.</title>
        <authorList>
            <person name="Schmutz J."/>
            <person name="Hayes R."/>
            <person name="Myburg A."/>
            <person name="Tuskan G."/>
            <person name="Grattapaglia D."/>
            <person name="Rokhsar D.S."/>
        </authorList>
    </citation>
    <scope>NUCLEOTIDE SEQUENCE</scope>
    <source>
        <tissue evidence="18">Leaf extractions</tissue>
    </source>
</reference>
<dbReference type="EMBL" id="KK198754">
    <property type="protein sequence ID" value="KCW87080.1"/>
    <property type="molecule type" value="Genomic_DNA"/>
</dbReference>
<evidence type="ECO:0000313" key="18">
    <source>
        <dbReference type="EMBL" id="KCW87080.1"/>
    </source>
</evidence>
<feature type="signal peptide" evidence="16">
    <location>
        <begin position="1"/>
        <end position="23"/>
    </location>
</feature>
<dbReference type="GO" id="GO:0006952">
    <property type="term" value="P:defense response"/>
    <property type="evidence" value="ECO:0007669"/>
    <property type="project" value="UniProtKB-KW"/>
</dbReference>
<comment type="subcellular location">
    <subcellularLocation>
        <location evidence="2">Cell membrane</location>
        <topology evidence="2">Lipid-anchor</topology>
        <topology evidence="2">GPI-anchor</topology>
    </subcellularLocation>
</comment>
<keyword evidence="10" id="KW-0472">Membrane</keyword>
<dbReference type="GO" id="GO:0098552">
    <property type="term" value="C:side of membrane"/>
    <property type="evidence" value="ECO:0007669"/>
    <property type="project" value="UniProtKB-KW"/>
</dbReference>
<dbReference type="InParanoid" id="A0A059DA40"/>
<dbReference type="Gene3D" id="1.20.58.1040">
    <property type="match status" value="1"/>
</dbReference>
<keyword evidence="7 16" id="KW-0732">Signal</keyword>
<dbReference type="InterPro" id="IPR044965">
    <property type="entry name" value="Glyco_hydro_17_plant"/>
</dbReference>
<evidence type="ECO:0000259" key="17">
    <source>
        <dbReference type="SMART" id="SM00768"/>
    </source>
</evidence>
<keyword evidence="8" id="KW-0378">Hydrolase</keyword>
<keyword evidence="5" id="KW-1003">Cell membrane</keyword>
<dbReference type="GO" id="GO:0042973">
    <property type="term" value="F:glucan endo-1,3-beta-D-glucosidase activity"/>
    <property type="evidence" value="ECO:0007669"/>
    <property type="project" value="UniProtKB-EC"/>
</dbReference>
<evidence type="ECO:0000256" key="7">
    <source>
        <dbReference type="ARBA" id="ARBA00022729"/>
    </source>
</evidence>
<keyword evidence="9" id="KW-0611">Plant defense</keyword>
<evidence type="ECO:0000256" key="2">
    <source>
        <dbReference type="ARBA" id="ARBA00004609"/>
    </source>
</evidence>
<dbReference type="OMA" id="WGVLFTN"/>
<comment type="similarity">
    <text evidence="3 15">Belongs to the glycosyl hydrolase 17 family.</text>
</comment>
<sequence>MMGERGLGRILLLLLPFLPIALGAFVGINIGTDVTNLPEASDIVAVLKSNEITHVRLYNADAHMLKALANSGINVMVGVTNEEVLGIGEYPATAAAWINKNVAAYLPATNITAIAVGSEVLTAIPHAAPVLVPAMNNLHKALVASNLNFVVKVSTPQSTDVIPKPFPPSAAAFNSSWNSTLYQLLQFLKNTNSSYMLNAYPYYGYTQGNGIFPLDYALFRSLPSVKQIVDPNTLFHYSSMFDAMVDATYYSIEAMNFSGIPVMVTETGWPWFGGSNEPDATAENAQTFNNNLIKRVLNGSGPPSQSDVPINTYIYELFNEDKRPGPVSEKNWGVFFTNGTSVYPLSLGTSGRITGNSSGIFCVAKQDADSDRLQDGLNWACGQGHANCAAIQEGQPCYSPNTVANHASYAYNDYYQKMQGVGGTCDFQGTAMTTTVDPSYGSCKFTGSSNSSSTVTTPVASAPFSPIGGGSPTSAVLASKLKYVICTISVVLTLL</sequence>
<dbReference type="Pfam" id="PF07983">
    <property type="entry name" value="X8"/>
    <property type="match status" value="1"/>
</dbReference>
<keyword evidence="14" id="KW-0326">Glycosidase</keyword>
<feature type="domain" description="X8" evidence="17">
    <location>
        <begin position="360"/>
        <end position="445"/>
    </location>
</feature>
<evidence type="ECO:0000256" key="16">
    <source>
        <dbReference type="SAM" id="SignalP"/>
    </source>
</evidence>
<dbReference type="STRING" id="71139.A0A059DA40"/>
<dbReference type="InterPro" id="IPR012946">
    <property type="entry name" value="X8"/>
</dbReference>
<dbReference type="FunFam" id="3.20.20.80:FF:000002">
    <property type="entry name" value="Glucan endo-1,3-beta-glucosidase 3"/>
    <property type="match status" value="1"/>
</dbReference>
<evidence type="ECO:0000256" key="9">
    <source>
        <dbReference type="ARBA" id="ARBA00022821"/>
    </source>
</evidence>
<dbReference type="InterPro" id="IPR000490">
    <property type="entry name" value="Glyco_hydro_17"/>
</dbReference>
<evidence type="ECO:0000256" key="5">
    <source>
        <dbReference type="ARBA" id="ARBA00022475"/>
    </source>
</evidence>
<evidence type="ECO:0000256" key="3">
    <source>
        <dbReference type="ARBA" id="ARBA00008773"/>
    </source>
</evidence>
<dbReference type="InterPro" id="IPR017853">
    <property type="entry name" value="GH"/>
</dbReference>
<keyword evidence="11" id="KW-1015">Disulfide bond</keyword>
<evidence type="ECO:0000256" key="8">
    <source>
        <dbReference type="ARBA" id="ARBA00022801"/>
    </source>
</evidence>